<organism evidence="2 3">
    <name type="scientific">Thermocatellispora tengchongensis</name>
    <dbReference type="NCBI Taxonomy" id="1073253"/>
    <lineage>
        <taxon>Bacteria</taxon>
        <taxon>Bacillati</taxon>
        <taxon>Actinomycetota</taxon>
        <taxon>Actinomycetes</taxon>
        <taxon>Streptosporangiales</taxon>
        <taxon>Streptosporangiaceae</taxon>
        <taxon>Thermocatellispora</taxon>
    </lineage>
</organism>
<gene>
    <name evidence="2" type="ORF">HNP84_009881</name>
</gene>
<dbReference type="GO" id="GO:0016705">
    <property type="term" value="F:oxidoreductase activity, acting on paired donors, with incorporation or reduction of molecular oxygen"/>
    <property type="evidence" value="ECO:0007669"/>
    <property type="project" value="InterPro"/>
</dbReference>
<evidence type="ECO:0000313" key="2">
    <source>
        <dbReference type="EMBL" id="MBB5140116.1"/>
    </source>
</evidence>
<evidence type="ECO:0000259" key="1">
    <source>
        <dbReference type="Pfam" id="PF00296"/>
    </source>
</evidence>
<dbReference type="Pfam" id="PF00296">
    <property type="entry name" value="Bac_luciferase"/>
    <property type="match status" value="1"/>
</dbReference>
<dbReference type="SUPFAM" id="SSF51679">
    <property type="entry name" value="Bacterial luciferase-like"/>
    <property type="match status" value="1"/>
</dbReference>
<comment type="caution">
    <text evidence="2">The sequence shown here is derived from an EMBL/GenBank/DDBJ whole genome shotgun (WGS) entry which is preliminary data.</text>
</comment>
<keyword evidence="3" id="KW-1185">Reference proteome</keyword>
<dbReference type="EMBL" id="JACHGN010000036">
    <property type="protein sequence ID" value="MBB5140116.1"/>
    <property type="molecule type" value="Genomic_DNA"/>
</dbReference>
<sequence length="286" mass="31145">MKLGKVGIWSHYLRVTGPGDRGEIEDAVAELDELGYSALWLPGHAAADDFVNAGAALSASTRLTVATGILNIWLHEPAATAAGFADLEARHPGRFLLGLGVSHAEHVADRGYLRPYSAMRRYLEELDPAVPRERRVLAALGPRMLRLAAERAAGCHPFLVSVEHTRRAREVLGEGPLLAPEVKVVLDPDRDAARAVARRHLSRFLDRPNYVNNLLRLGFTEDDLRDGGSDRLIEATFACGDVQAAVARAREHLAVGADHVALHVAAGDLRGPMPREQWRLLAKALL</sequence>
<reference evidence="2 3" key="1">
    <citation type="submission" date="2020-08" db="EMBL/GenBank/DDBJ databases">
        <title>Genomic Encyclopedia of Type Strains, Phase IV (KMG-IV): sequencing the most valuable type-strain genomes for metagenomic binning, comparative biology and taxonomic classification.</title>
        <authorList>
            <person name="Goeker M."/>
        </authorList>
    </citation>
    <scope>NUCLEOTIDE SEQUENCE [LARGE SCALE GENOMIC DNA]</scope>
    <source>
        <strain evidence="2 3">DSM 45615</strain>
    </source>
</reference>
<dbReference type="Proteomes" id="UP000578449">
    <property type="component" value="Unassembled WGS sequence"/>
</dbReference>
<dbReference type="Gene3D" id="3.20.20.30">
    <property type="entry name" value="Luciferase-like domain"/>
    <property type="match status" value="2"/>
</dbReference>
<feature type="domain" description="Luciferase-like" evidence="1">
    <location>
        <begin position="20"/>
        <end position="125"/>
    </location>
</feature>
<dbReference type="AlphaFoldDB" id="A0A840PMI9"/>
<proteinExistence type="predicted"/>
<protein>
    <submittedName>
        <fullName evidence="2">Putative F420-dependent oxidoreductase</fullName>
    </submittedName>
</protein>
<dbReference type="PANTHER" id="PTHR43244">
    <property type="match status" value="1"/>
</dbReference>
<dbReference type="InterPro" id="IPR011251">
    <property type="entry name" value="Luciferase-like_dom"/>
</dbReference>
<dbReference type="InterPro" id="IPR036661">
    <property type="entry name" value="Luciferase-like_sf"/>
</dbReference>
<dbReference type="RefSeq" id="WP_185056909.1">
    <property type="nucleotide sequence ID" value="NZ_BAABIX010000043.1"/>
</dbReference>
<dbReference type="InterPro" id="IPR019922">
    <property type="entry name" value="Lucif-like_OxRdatse_MSMEG_4141"/>
</dbReference>
<accession>A0A840PMI9</accession>
<name>A0A840PMI9_9ACTN</name>
<dbReference type="NCBIfam" id="TIGR03620">
    <property type="entry name" value="F420_MSMEG_4141"/>
    <property type="match status" value="1"/>
</dbReference>
<dbReference type="InterPro" id="IPR050564">
    <property type="entry name" value="F420-G6PD/mer"/>
</dbReference>
<evidence type="ECO:0000313" key="3">
    <source>
        <dbReference type="Proteomes" id="UP000578449"/>
    </source>
</evidence>
<dbReference type="PANTHER" id="PTHR43244:SF2">
    <property type="entry name" value="CONSERVED HYPOTHETICAL ALANINE AND PROLINE-RICH PROTEIN"/>
    <property type="match status" value="1"/>
</dbReference>